<dbReference type="InterPro" id="IPR005119">
    <property type="entry name" value="LysR_subst-bd"/>
</dbReference>
<organism evidence="6 7">
    <name type="scientific">Variovorax rhizosphaerae</name>
    <dbReference type="NCBI Taxonomy" id="1836200"/>
    <lineage>
        <taxon>Bacteria</taxon>
        <taxon>Pseudomonadati</taxon>
        <taxon>Pseudomonadota</taxon>
        <taxon>Betaproteobacteria</taxon>
        <taxon>Burkholderiales</taxon>
        <taxon>Comamonadaceae</taxon>
        <taxon>Variovorax</taxon>
    </lineage>
</organism>
<evidence type="ECO:0000259" key="5">
    <source>
        <dbReference type="PROSITE" id="PS50931"/>
    </source>
</evidence>
<dbReference type="PANTHER" id="PTHR30118:SF6">
    <property type="entry name" value="HTH-TYPE TRANSCRIPTIONAL REGULATOR LEUO"/>
    <property type="match status" value="1"/>
</dbReference>
<dbReference type="InterPro" id="IPR036388">
    <property type="entry name" value="WH-like_DNA-bd_sf"/>
</dbReference>
<reference evidence="6 7" key="1">
    <citation type="submission" date="2024-03" db="EMBL/GenBank/DDBJ databases">
        <title>Novel species of the genus Variovorax.</title>
        <authorList>
            <person name="Liu Q."/>
            <person name="Xin Y.-H."/>
        </authorList>
    </citation>
    <scope>NUCLEOTIDE SEQUENCE [LARGE SCALE GENOMIC DNA]</scope>
    <source>
        <strain evidence="6 7">KACC 18900</strain>
    </source>
</reference>
<keyword evidence="7" id="KW-1185">Reference proteome</keyword>
<proteinExistence type="inferred from homology"/>
<comment type="caution">
    <text evidence="6">The sequence shown here is derived from an EMBL/GenBank/DDBJ whole genome shotgun (WGS) entry which is preliminary data.</text>
</comment>
<dbReference type="EMBL" id="JBBKZT010000010">
    <property type="protein sequence ID" value="MEJ8849269.1"/>
    <property type="molecule type" value="Genomic_DNA"/>
</dbReference>
<dbReference type="InterPro" id="IPR000847">
    <property type="entry name" value="LysR_HTH_N"/>
</dbReference>
<name>A0ABU8WPI9_9BURK</name>
<dbReference type="PANTHER" id="PTHR30118">
    <property type="entry name" value="HTH-TYPE TRANSCRIPTIONAL REGULATOR LEUO-RELATED"/>
    <property type="match status" value="1"/>
</dbReference>
<dbReference type="SUPFAM" id="SSF46785">
    <property type="entry name" value="Winged helix' DNA-binding domain"/>
    <property type="match status" value="1"/>
</dbReference>
<evidence type="ECO:0000256" key="4">
    <source>
        <dbReference type="ARBA" id="ARBA00023163"/>
    </source>
</evidence>
<dbReference type="InterPro" id="IPR050389">
    <property type="entry name" value="LysR-type_TF"/>
</dbReference>
<feature type="domain" description="HTH lysR-type" evidence="5">
    <location>
        <begin position="14"/>
        <end position="67"/>
    </location>
</feature>
<keyword evidence="2" id="KW-0805">Transcription regulation</keyword>
<dbReference type="PROSITE" id="PS50931">
    <property type="entry name" value="HTH_LYSR"/>
    <property type="match status" value="1"/>
</dbReference>
<evidence type="ECO:0000313" key="7">
    <source>
        <dbReference type="Proteomes" id="UP001385892"/>
    </source>
</evidence>
<evidence type="ECO:0000313" key="6">
    <source>
        <dbReference type="EMBL" id="MEJ8849269.1"/>
    </source>
</evidence>
<evidence type="ECO:0000256" key="1">
    <source>
        <dbReference type="ARBA" id="ARBA00009437"/>
    </source>
</evidence>
<dbReference type="Proteomes" id="UP001385892">
    <property type="component" value="Unassembled WGS sequence"/>
</dbReference>
<dbReference type="Gene3D" id="1.10.10.10">
    <property type="entry name" value="Winged helix-like DNA-binding domain superfamily/Winged helix DNA-binding domain"/>
    <property type="match status" value="1"/>
</dbReference>
<dbReference type="SUPFAM" id="SSF53850">
    <property type="entry name" value="Periplasmic binding protein-like II"/>
    <property type="match status" value="1"/>
</dbReference>
<accession>A0ABU8WPI9</accession>
<evidence type="ECO:0000256" key="3">
    <source>
        <dbReference type="ARBA" id="ARBA00023125"/>
    </source>
</evidence>
<evidence type="ECO:0000256" key="2">
    <source>
        <dbReference type="ARBA" id="ARBA00023015"/>
    </source>
</evidence>
<protein>
    <submittedName>
        <fullName evidence="6">LysR family transcriptional regulator</fullName>
    </submittedName>
</protein>
<dbReference type="PRINTS" id="PR00039">
    <property type="entry name" value="HTHLYSR"/>
</dbReference>
<sequence>MTSRSNVDPLDGYLLRALCALVEERSVSRAARRMGQTQPAVSAALKRLRLILSDPLLVRNKLDMIPTERGLQLAAQARVALDAMSVLVASREDFDAQRAALTFRVASPDYLAPSVLAEVARRIREEAPLCRLEVHPMGPDFDSERALADDLLDVIIGNWPNPPELLHTLLLLEDELVCLVRPGHPLADFAELTEAQYLAAAHLAPMRYSGLHRGVVETHLAKHHVARDARVSVPYFGLAPHVVARTDLVFTTARHFAEHYAAALGLVILKTPPDFPTMRFYQLWHERAHHSPAHRWLRAAIAEVGRAHAPRASIKAT</sequence>
<dbReference type="Pfam" id="PF03466">
    <property type="entry name" value="LysR_substrate"/>
    <property type="match status" value="1"/>
</dbReference>
<dbReference type="RefSeq" id="WP_340344399.1">
    <property type="nucleotide sequence ID" value="NZ_JBBKZT010000010.1"/>
</dbReference>
<comment type="similarity">
    <text evidence="1">Belongs to the LysR transcriptional regulatory family.</text>
</comment>
<dbReference type="Pfam" id="PF00126">
    <property type="entry name" value="HTH_1"/>
    <property type="match status" value="1"/>
</dbReference>
<keyword evidence="4" id="KW-0804">Transcription</keyword>
<dbReference type="Gene3D" id="3.40.190.10">
    <property type="entry name" value="Periplasmic binding protein-like II"/>
    <property type="match status" value="2"/>
</dbReference>
<dbReference type="InterPro" id="IPR036390">
    <property type="entry name" value="WH_DNA-bd_sf"/>
</dbReference>
<keyword evidence="3" id="KW-0238">DNA-binding</keyword>
<gene>
    <name evidence="6" type="ORF">WKW82_21635</name>
</gene>